<protein>
    <submittedName>
        <fullName evidence="1">Uncharacterized protein</fullName>
    </submittedName>
</protein>
<name>A0AAD1UJG5_EUPCR</name>
<accession>A0AAD1UJG5</accession>
<evidence type="ECO:0000313" key="2">
    <source>
        <dbReference type="Proteomes" id="UP001295684"/>
    </source>
</evidence>
<evidence type="ECO:0000313" key="1">
    <source>
        <dbReference type="EMBL" id="CAI2370521.1"/>
    </source>
</evidence>
<dbReference type="EMBL" id="CAMPGE010011709">
    <property type="protein sequence ID" value="CAI2370521.1"/>
    <property type="molecule type" value="Genomic_DNA"/>
</dbReference>
<reference evidence="1" key="1">
    <citation type="submission" date="2023-07" db="EMBL/GenBank/DDBJ databases">
        <authorList>
            <consortium name="AG Swart"/>
            <person name="Singh M."/>
            <person name="Singh A."/>
            <person name="Seah K."/>
            <person name="Emmerich C."/>
        </authorList>
    </citation>
    <scope>NUCLEOTIDE SEQUENCE</scope>
    <source>
        <strain evidence="1">DP1</strain>
    </source>
</reference>
<proteinExistence type="predicted"/>
<keyword evidence="2" id="KW-1185">Reference proteome</keyword>
<dbReference type="Proteomes" id="UP001295684">
    <property type="component" value="Unassembled WGS sequence"/>
</dbReference>
<dbReference type="AlphaFoldDB" id="A0AAD1UJG5"/>
<organism evidence="1 2">
    <name type="scientific">Euplotes crassus</name>
    <dbReference type="NCBI Taxonomy" id="5936"/>
    <lineage>
        <taxon>Eukaryota</taxon>
        <taxon>Sar</taxon>
        <taxon>Alveolata</taxon>
        <taxon>Ciliophora</taxon>
        <taxon>Intramacronucleata</taxon>
        <taxon>Spirotrichea</taxon>
        <taxon>Hypotrichia</taxon>
        <taxon>Euplotida</taxon>
        <taxon>Euplotidae</taxon>
        <taxon>Moneuplotes</taxon>
    </lineage>
</organism>
<comment type="caution">
    <text evidence="1">The sequence shown here is derived from an EMBL/GenBank/DDBJ whole genome shotgun (WGS) entry which is preliminary data.</text>
</comment>
<sequence length="139" mass="16106">MNIDRSSYKDKFKNIIDAQRNREPGEDIIEIEQTFGSTDQIKVQAEQQTKKYSDKQSIRSQKLIKEAKYSTTKEEPLSCLENIVRLNSSLSSLCTLESSCCPLLSQNSYGLSLMLDQLSWCREHLLYSLLDYLLLLFLR</sequence>
<gene>
    <name evidence="1" type="ORF">ECRASSUSDP1_LOCUS11834</name>
</gene>